<dbReference type="AlphaFoldDB" id="A0A1P8WKP6"/>
<accession>A0A1P8WKP6</accession>
<dbReference type="STRING" id="1891926.Fuma_04269"/>
<feature type="domain" description="Methanolan biosynthesis EpsI" evidence="1">
    <location>
        <begin position="47"/>
        <end position="130"/>
    </location>
</feature>
<dbReference type="Proteomes" id="UP000187735">
    <property type="component" value="Chromosome"/>
</dbReference>
<sequence length="230" mass="24862">MQKTKIKRRDLLLMGAGTAALVVGKFADSSINGFDTADKSDLNNAVARLHDIPTDIGNWSSSSDAELTEREQEVAGISGYVRRHYTNPRIGYSVHLTVLCGASGPISVHPPTACFEGIGYTLASGPTPTLIKSDDGNSANEFNKSSFRQGDASVPEIVRVFWGWGTDGAWKAPSNPRFEFRGKSYLYKIYVTDSRIDTGEDSALPQIETFLKDALPAITTALSGQDSVPQ</sequence>
<dbReference type="RefSeq" id="WP_145944294.1">
    <property type="nucleotide sequence ID" value="NZ_CP017641.1"/>
</dbReference>
<evidence type="ECO:0000259" key="1">
    <source>
        <dbReference type="Pfam" id="PF11984"/>
    </source>
</evidence>
<evidence type="ECO:0000313" key="2">
    <source>
        <dbReference type="EMBL" id="APZ94636.1"/>
    </source>
</evidence>
<dbReference type="OrthoDB" id="288208at2"/>
<protein>
    <recommendedName>
        <fullName evidence="1">Methanolan biosynthesis EpsI domain-containing protein</fullName>
    </recommendedName>
</protein>
<reference evidence="2 3" key="1">
    <citation type="journal article" date="2016" name="Front. Microbiol.">
        <title>Fuerstia marisgermanicae gen. nov., sp. nov., an Unusual Member of the Phylum Planctomycetes from the German Wadden Sea.</title>
        <authorList>
            <person name="Kohn T."/>
            <person name="Heuer A."/>
            <person name="Jogler M."/>
            <person name="Vollmers J."/>
            <person name="Boedeker C."/>
            <person name="Bunk B."/>
            <person name="Rast P."/>
            <person name="Borchert D."/>
            <person name="Glockner I."/>
            <person name="Freese H.M."/>
            <person name="Klenk H.P."/>
            <person name="Overmann J."/>
            <person name="Kaster A.K."/>
            <person name="Rohde M."/>
            <person name="Wiegand S."/>
            <person name="Jogler C."/>
        </authorList>
    </citation>
    <scope>NUCLEOTIDE SEQUENCE [LARGE SCALE GENOMIC DNA]</scope>
    <source>
        <strain evidence="2 3">NH11</strain>
    </source>
</reference>
<dbReference type="EMBL" id="CP017641">
    <property type="protein sequence ID" value="APZ94636.1"/>
    <property type="molecule type" value="Genomic_DNA"/>
</dbReference>
<proteinExistence type="predicted"/>
<dbReference type="Pfam" id="PF11984">
    <property type="entry name" value="DUF3485"/>
    <property type="match status" value="1"/>
</dbReference>
<name>A0A1P8WKP6_9PLAN</name>
<organism evidence="2 3">
    <name type="scientific">Fuerstiella marisgermanici</name>
    <dbReference type="NCBI Taxonomy" id="1891926"/>
    <lineage>
        <taxon>Bacteria</taxon>
        <taxon>Pseudomonadati</taxon>
        <taxon>Planctomycetota</taxon>
        <taxon>Planctomycetia</taxon>
        <taxon>Planctomycetales</taxon>
        <taxon>Planctomycetaceae</taxon>
        <taxon>Fuerstiella</taxon>
    </lineage>
</organism>
<evidence type="ECO:0000313" key="3">
    <source>
        <dbReference type="Proteomes" id="UP000187735"/>
    </source>
</evidence>
<gene>
    <name evidence="2" type="ORF">Fuma_04269</name>
</gene>
<dbReference type="KEGG" id="fmr:Fuma_04269"/>
<keyword evidence="3" id="KW-1185">Reference proteome</keyword>
<dbReference type="InterPro" id="IPR014263">
    <property type="entry name" value="Methanolan_biosynth_EpsI"/>
</dbReference>